<organism evidence="4 5">
    <name type="scientific">Methylopila jiangsuensis</name>
    <dbReference type="NCBI Taxonomy" id="586230"/>
    <lineage>
        <taxon>Bacteria</taxon>
        <taxon>Pseudomonadati</taxon>
        <taxon>Pseudomonadota</taxon>
        <taxon>Alphaproteobacteria</taxon>
        <taxon>Hyphomicrobiales</taxon>
        <taxon>Methylopilaceae</taxon>
        <taxon>Methylopila</taxon>
    </lineage>
</organism>
<evidence type="ECO:0000313" key="5">
    <source>
        <dbReference type="Proteomes" id="UP001143364"/>
    </source>
</evidence>
<keyword evidence="2 4" id="KW-0808">Transferase</keyword>
<dbReference type="Proteomes" id="UP001143364">
    <property type="component" value="Unassembled WGS sequence"/>
</dbReference>
<dbReference type="SUPFAM" id="SSF53756">
    <property type="entry name" value="UDP-Glycosyltransferase/glycogen phosphorylase"/>
    <property type="match status" value="1"/>
</dbReference>
<protein>
    <submittedName>
        <fullName evidence="4">Glycosyl transferase</fullName>
    </submittedName>
</protein>
<accession>A0A9W6JG92</accession>
<dbReference type="PANTHER" id="PTHR12526:SF510">
    <property type="entry name" value="D-INOSITOL 3-PHOSPHATE GLYCOSYLTRANSFERASE"/>
    <property type="match status" value="1"/>
</dbReference>
<proteinExistence type="predicted"/>
<dbReference type="RefSeq" id="WP_271204880.1">
    <property type="nucleotide sequence ID" value="NZ_BSFK01000010.1"/>
</dbReference>
<sequence>MTAVESRPSVAQAPARLALFIRSLKGNGAERSMANLAAALSERGHAVDLVLARASGPFLKQLPPGVRVMDLNVRTPLGAWATAWRRPATFRALLPALLDPRAPVTLGAIPGLADYLRRERPAALLSALDYGNIAAVAAESLARSGARIVLSQRNHFSSDAEAAEDSRVARALPLIRTFYPRADAVVAVSHGVADDIARVAGLPPERVRTIYNAVVGPDFAQAAEAPLDHPWFADGAPPVILGVGKLKPQKDFPTLLRAFARLRAHTPARLVILGEGPDRAALERLAGDLGIAADVAFPGFQDNPFRFMARADLFVLSSTFEGLPGVLVQALACGCPVVATDCPSGPREILEDGRHGPLVPVGDVDALAEAMARRLAAPRDSDGLKRRGAFFSWDAAADAYLDVLLGPRPAAPRRA</sequence>
<feature type="domain" description="Glycosyltransferase subfamily 4-like N-terminal" evidence="3">
    <location>
        <begin position="27"/>
        <end position="214"/>
    </location>
</feature>
<dbReference type="Pfam" id="PF13692">
    <property type="entry name" value="Glyco_trans_1_4"/>
    <property type="match status" value="1"/>
</dbReference>
<dbReference type="GO" id="GO:0016757">
    <property type="term" value="F:glycosyltransferase activity"/>
    <property type="evidence" value="ECO:0007669"/>
    <property type="project" value="UniProtKB-KW"/>
</dbReference>
<evidence type="ECO:0000256" key="1">
    <source>
        <dbReference type="ARBA" id="ARBA00022676"/>
    </source>
</evidence>
<dbReference type="Pfam" id="PF13439">
    <property type="entry name" value="Glyco_transf_4"/>
    <property type="match status" value="1"/>
</dbReference>
<reference evidence="4" key="2">
    <citation type="submission" date="2023-01" db="EMBL/GenBank/DDBJ databases">
        <authorList>
            <person name="Sun Q."/>
            <person name="Evtushenko L."/>
        </authorList>
    </citation>
    <scope>NUCLEOTIDE SEQUENCE</scope>
    <source>
        <strain evidence="4">VKM B-2555</strain>
    </source>
</reference>
<dbReference type="InterPro" id="IPR028098">
    <property type="entry name" value="Glyco_trans_4-like_N"/>
</dbReference>
<dbReference type="PANTHER" id="PTHR12526">
    <property type="entry name" value="GLYCOSYLTRANSFERASE"/>
    <property type="match status" value="1"/>
</dbReference>
<evidence type="ECO:0000313" key="4">
    <source>
        <dbReference type="EMBL" id="GLK77041.1"/>
    </source>
</evidence>
<dbReference type="CDD" id="cd03811">
    <property type="entry name" value="GT4_GT28_WabH-like"/>
    <property type="match status" value="1"/>
</dbReference>
<dbReference type="EMBL" id="BSFK01000010">
    <property type="protein sequence ID" value="GLK77041.1"/>
    <property type="molecule type" value="Genomic_DNA"/>
</dbReference>
<comment type="caution">
    <text evidence="4">The sequence shown here is derived from an EMBL/GenBank/DDBJ whole genome shotgun (WGS) entry which is preliminary data.</text>
</comment>
<keyword evidence="5" id="KW-1185">Reference proteome</keyword>
<dbReference type="AlphaFoldDB" id="A0A9W6JG92"/>
<reference evidence="4" key="1">
    <citation type="journal article" date="2014" name="Int. J. Syst. Evol. Microbiol.">
        <title>Complete genome sequence of Corynebacterium casei LMG S-19264T (=DSM 44701T), isolated from a smear-ripened cheese.</title>
        <authorList>
            <consortium name="US DOE Joint Genome Institute (JGI-PGF)"/>
            <person name="Walter F."/>
            <person name="Albersmeier A."/>
            <person name="Kalinowski J."/>
            <person name="Ruckert C."/>
        </authorList>
    </citation>
    <scope>NUCLEOTIDE SEQUENCE</scope>
    <source>
        <strain evidence="4">VKM B-2555</strain>
    </source>
</reference>
<gene>
    <name evidence="4" type="ORF">GCM10008171_22950</name>
</gene>
<evidence type="ECO:0000256" key="2">
    <source>
        <dbReference type="ARBA" id="ARBA00022679"/>
    </source>
</evidence>
<keyword evidence="1" id="KW-0328">Glycosyltransferase</keyword>
<name>A0A9W6JG92_9HYPH</name>
<evidence type="ECO:0000259" key="3">
    <source>
        <dbReference type="Pfam" id="PF13439"/>
    </source>
</evidence>
<dbReference type="Gene3D" id="3.40.50.2000">
    <property type="entry name" value="Glycogen Phosphorylase B"/>
    <property type="match status" value="2"/>
</dbReference>